<keyword evidence="2" id="KW-1185">Reference proteome</keyword>
<name>A0ABS4USF7_9ACTN</name>
<protein>
    <submittedName>
        <fullName evidence="1">Uncharacterized protein</fullName>
    </submittedName>
</protein>
<reference evidence="1 2" key="1">
    <citation type="submission" date="2021-03" db="EMBL/GenBank/DDBJ databases">
        <title>Sequencing the genomes of 1000 actinobacteria strains.</title>
        <authorList>
            <person name="Klenk H.-P."/>
        </authorList>
    </citation>
    <scope>NUCLEOTIDE SEQUENCE [LARGE SCALE GENOMIC DNA]</scope>
    <source>
        <strain evidence="1 2">DSM 18824</strain>
    </source>
</reference>
<comment type="caution">
    <text evidence="1">The sequence shown here is derived from an EMBL/GenBank/DDBJ whole genome shotgun (WGS) entry which is preliminary data.</text>
</comment>
<evidence type="ECO:0000313" key="1">
    <source>
        <dbReference type="EMBL" id="MBP2354580.1"/>
    </source>
</evidence>
<dbReference type="EMBL" id="JAGINT010000002">
    <property type="protein sequence ID" value="MBP2354580.1"/>
    <property type="molecule type" value="Genomic_DNA"/>
</dbReference>
<organism evidence="1 2">
    <name type="scientific">Kribbella aluminosa</name>
    <dbReference type="NCBI Taxonomy" id="416017"/>
    <lineage>
        <taxon>Bacteria</taxon>
        <taxon>Bacillati</taxon>
        <taxon>Actinomycetota</taxon>
        <taxon>Actinomycetes</taxon>
        <taxon>Propionibacteriales</taxon>
        <taxon>Kribbellaceae</taxon>
        <taxon>Kribbella</taxon>
    </lineage>
</organism>
<accession>A0ABS4USF7</accession>
<gene>
    <name evidence="1" type="ORF">JOF29_005690</name>
</gene>
<proteinExistence type="predicted"/>
<dbReference type="Proteomes" id="UP000755585">
    <property type="component" value="Unassembled WGS sequence"/>
</dbReference>
<sequence>MNSTEGNTLKTIRQLATELDQALSHLTAAVALLPPDDKASAVEQEVWAECDRLSLSGEPIVAAQLARKFRQRSESRIREYVRAWRAARREPSHVR</sequence>
<evidence type="ECO:0000313" key="2">
    <source>
        <dbReference type="Proteomes" id="UP000755585"/>
    </source>
</evidence>
<dbReference type="RefSeq" id="WP_209697365.1">
    <property type="nucleotide sequence ID" value="NZ_BAAAVU010000031.1"/>
</dbReference>